<reference evidence="2 3" key="1">
    <citation type="submission" date="2021-01" db="EMBL/GenBank/DDBJ databases">
        <title>WGS of actinomycetes isolated from Thailand.</title>
        <authorList>
            <person name="Thawai C."/>
        </authorList>
    </citation>
    <scope>NUCLEOTIDE SEQUENCE [LARGE SCALE GENOMIC DNA]</scope>
    <source>
        <strain evidence="2 3">CA1R205</strain>
    </source>
</reference>
<feature type="chain" id="PRO_5045322800" description="Secreted protein" evidence="1">
    <location>
        <begin position="32"/>
        <end position="136"/>
    </location>
</feature>
<proteinExistence type="predicted"/>
<dbReference type="PROSITE" id="PS51318">
    <property type="entry name" value="TAT"/>
    <property type="match status" value="1"/>
</dbReference>
<evidence type="ECO:0000313" key="3">
    <source>
        <dbReference type="Proteomes" id="UP000634229"/>
    </source>
</evidence>
<dbReference type="EMBL" id="JAERRF010000008">
    <property type="protein sequence ID" value="MBL1098289.1"/>
    <property type="molecule type" value="Genomic_DNA"/>
</dbReference>
<organism evidence="2 3">
    <name type="scientific">Streptomyces coffeae</name>
    <dbReference type="NCBI Taxonomy" id="621382"/>
    <lineage>
        <taxon>Bacteria</taxon>
        <taxon>Bacillati</taxon>
        <taxon>Actinomycetota</taxon>
        <taxon>Actinomycetes</taxon>
        <taxon>Kitasatosporales</taxon>
        <taxon>Streptomycetaceae</taxon>
        <taxon>Streptomyces</taxon>
    </lineage>
</organism>
<accession>A0ABS1NE91</accession>
<dbReference type="InterPro" id="IPR006311">
    <property type="entry name" value="TAT_signal"/>
</dbReference>
<keyword evidence="3" id="KW-1185">Reference proteome</keyword>
<keyword evidence="1" id="KW-0732">Signal</keyword>
<dbReference type="Proteomes" id="UP000634229">
    <property type="component" value="Unassembled WGS sequence"/>
</dbReference>
<sequence length="136" mass="14184">MRISRRIAASLGAAALAAGALTATTAAPASAATNVSFEIEHYDKRDEIVMYINGVGSSSVAFYNEGDKVCAYDGASDGGYVTGSISSGVTASTKGHNADYTACKSKNVTEGTTLYLQACFKKSGFSYCSSRYKVWA</sequence>
<comment type="caution">
    <text evidence="2">The sequence shown here is derived from an EMBL/GenBank/DDBJ whole genome shotgun (WGS) entry which is preliminary data.</text>
</comment>
<protein>
    <recommendedName>
        <fullName evidence="4">Secreted protein</fullName>
    </recommendedName>
</protein>
<gene>
    <name evidence="2" type="ORF">JK363_16720</name>
</gene>
<evidence type="ECO:0008006" key="4">
    <source>
        <dbReference type="Google" id="ProtNLM"/>
    </source>
</evidence>
<dbReference type="RefSeq" id="WP_201875688.1">
    <property type="nucleotide sequence ID" value="NZ_JAERRF010000008.1"/>
</dbReference>
<evidence type="ECO:0000256" key="1">
    <source>
        <dbReference type="SAM" id="SignalP"/>
    </source>
</evidence>
<evidence type="ECO:0000313" key="2">
    <source>
        <dbReference type="EMBL" id="MBL1098289.1"/>
    </source>
</evidence>
<feature type="signal peptide" evidence="1">
    <location>
        <begin position="1"/>
        <end position="31"/>
    </location>
</feature>
<name>A0ABS1NE91_9ACTN</name>